<dbReference type="InterPro" id="IPR015063">
    <property type="entry name" value="USP8_dimer"/>
</dbReference>
<dbReference type="SUPFAM" id="SSF102712">
    <property type="entry name" value="JAB1/MPN domain"/>
    <property type="match status" value="1"/>
</dbReference>
<feature type="compositionally biased region" description="Low complexity" evidence="1">
    <location>
        <begin position="122"/>
        <end position="138"/>
    </location>
</feature>
<protein>
    <submittedName>
        <fullName evidence="4">Uncharacterized protein</fullName>
    </submittedName>
</protein>
<dbReference type="GO" id="GO:0008237">
    <property type="term" value="F:metallopeptidase activity"/>
    <property type="evidence" value="ECO:0007669"/>
    <property type="project" value="InterPro"/>
</dbReference>
<dbReference type="Pfam" id="PF01398">
    <property type="entry name" value="JAB"/>
    <property type="match status" value="1"/>
</dbReference>
<feature type="domain" description="USP8 dimerisation" evidence="3">
    <location>
        <begin position="18"/>
        <end position="119"/>
    </location>
</feature>
<accession>A0A4Y9ZSW2</accession>
<dbReference type="PANTHER" id="PTHR12947">
    <property type="entry name" value="AMSH-LIKE PROTEASE"/>
    <property type="match status" value="1"/>
</dbReference>
<dbReference type="AlphaFoldDB" id="A0A4Y9ZSW2"/>
<dbReference type="GO" id="GO:0016020">
    <property type="term" value="C:membrane"/>
    <property type="evidence" value="ECO:0007669"/>
    <property type="project" value="TreeGrafter"/>
</dbReference>
<comment type="caution">
    <text evidence="4">The sequence shown here is derived from an EMBL/GenBank/DDBJ whole genome shotgun (WGS) entry which is preliminary data.</text>
</comment>
<dbReference type="STRING" id="135208.A0A4Y9ZSW2"/>
<dbReference type="GO" id="GO:0005768">
    <property type="term" value="C:endosome"/>
    <property type="evidence" value="ECO:0007669"/>
    <property type="project" value="TreeGrafter"/>
</dbReference>
<dbReference type="Gene3D" id="1.20.58.80">
    <property type="entry name" value="Phosphotransferase system, lactose/cellobiose-type IIA subunit"/>
    <property type="match status" value="1"/>
</dbReference>
<feature type="region of interest" description="Disordered" evidence="1">
    <location>
        <begin position="119"/>
        <end position="244"/>
    </location>
</feature>
<dbReference type="InterPro" id="IPR000555">
    <property type="entry name" value="JAMM/MPN+_dom"/>
</dbReference>
<feature type="compositionally biased region" description="Basic and acidic residues" evidence="1">
    <location>
        <begin position="207"/>
        <end position="224"/>
    </location>
</feature>
<sequence>MSPSTASYTHTNGRPLSIAELAERAKADPWDSQKPLKHWLRTAESSRSAGKRYAEQGDLENAFVELARAATIVLERLPAHQDYRVLLNSQQRHNMGLHGQEILDLLSEVKSSLVERYENWQEHQPSTSTQPSPYSRQPDAAAPQVYISTQQGHTGRGVYPDVSPEGRTPVTPASSASTPSSHRSRGSAAHHKRTPSPYRQALEDEELARRAREDAMRRDEERRSPLQPPITTTSPQPPSMGSIQYPSLMSQHQIAQGYTPSLVSMFHQPAMVGTSQHGLLLVPPGSASGLYSNLLPRQSMPVQQQQQQYGAPPYPHAQPSSSRQPPPPLPPKEPAHRRHPSSARIEHSTDPVSRDLKQVYFPRDCLTRFVSIAAINTQRNRETCGLLLGKDRGGRFEVTTLLIPKQHSTSDTCTMDEEELVLQFTEERSLITLGWRMLPESFAVVCAPKSTPNFGIFRLTDPPGLQTILDCEIKEAFHPHPEVPIYTDADKGHIQVRDLPLEIVDIRSD</sequence>
<keyword evidence="5" id="KW-1185">Reference proteome</keyword>
<feature type="region of interest" description="Disordered" evidence="1">
    <location>
        <begin position="299"/>
        <end position="349"/>
    </location>
</feature>
<feature type="domain" description="JAB1/MPN/MOV34 metalloenzyme" evidence="2">
    <location>
        <begin position="356"/>
        <end position="419"/>
    </location>
</feature>
<feature type="compositionally biased region" description="Low complexity" evidence="1">
    <location>
        <begin position="299"/>
        <end position="323"/>
    </location>
</feature>
<proteinExistence type="predicted"/>
<dbReference type="SUPFAM" id="SSF140856">
    <property type="entry name" value="USP8 N-terminal domain-like"/>
    <property type="match status" value="1"/>
</dbReference>
<dbReference type="Proteomes" id="UP000298061">
    <property type="component" value="Unassembled WGS sequence"/>
</dbReference>
<name>A0A4Y9ZSW2_9AGAM</name>
<gene>
    <name evidence="4" type="ORF">EWM64_g7444</name>
</gene>
<organism evidence="4 5">
    <name type="scientific">Hericium alpestre</name>
    <dbReference type="NCBI Taxonomy" id="135208"/>
    <lineage>
        <taxon>Eukaryota</taxon>
        <taxon>Fungi</taxon>
        <taxon>Dikarya</taxon>
        <taxon>Basidiomycota</taxon>
        <taxon>Agaricomycotina</taxon>
        <taxon>Agaricomycetes</taxon>
        <taxon>Russulales</taxon>
        <taxon>Hericiaceae</taxon>
        <taxon>Hericium</taxon>
    </lineage>
</organism>
<reference evidence="4 5" key="1">
    <citation type="submission" date="2019-02" db="EMBL/GenBank/DDBJ databases">
        <title>Genome sequencing of the rare red list fungi Hericium alpestre (H. flagellum).</title>
        <authorList>
            <person name="Buettner E."/>
            <person name="Kellner H."/>
        </authorList>
    </citation>
    <scope>NUCLEOTIDE SEQUENCE [LARGE SCALE GENOMIC DNA]</scope>
    <source>
        <strain evidence="4 5">DSM 108284</strain>
    </source>
</reference>
<evidence type="ECO:0000313" key="4">
    <source>
        <dbReference type="EMBL" id="TFY76569.1"/>
    </source>
</evidence>
<dbReference type="GO" id="GO:0061578">
    <property type="term" value="F:K63-linked deubiquitinase activity"/>
    <property type="evidence" value="ECO:0007669"/>
    <property type="project" value="TreeGrafter"/>
</dbReference>
<dbReference type="EMBL" id="SFCI01001167">
    <property type="protein sequence ID" value="TFY76569.1"/>
    <property type="molecule type" value="Genomic_DNA"/>
</dbReference>
<dbReference type="Pfam" id="PF08969">
    <property type="entry name" value="USP8_dimer"/>
    <property type="match status" value="1"/>
</dbReference>
<evidence type="ECO:0000313" key="5">
    <source>
        <dbReference type="Proteomes" id="UP000298061"/>
    </source>
</evidence>
<dbReference type="GO" id="GO:0070536">
    <property type="term" value="P:protein K63-linked deubiquitination"/>
    <property type="evidence" value="ECO:0007669"/>
    <property type="project" value="TreeGrafter"/>
</dbReference>
<evidence type="ECO:0000259" key="2">
    <source>
        <dbReference type="Pfam" id="PF01398"/>
    </source>
</evidence>
<feature type="compositionally biased region" description="Basic residues" evidence="1">
    <location>
        <begin position="182"/>
        <end position="194"/>
    </location>
</feature>
<dbReference type="OrthoDB" id="3640at2759"/>
<feature type="compositionally biased region" description="Low complexity" evidence="1">
    <location>
        <begin position="167"/>
        <end position="181"/>
    </location>
</feature>
<dbReference type="PANTHER" id="PTHR12947:SF13">
    <property type="entry name" value="FI19924P1"/>
    <property type="match status" value="1"/>
</dbReference>
<evidence type="ECO:0000259" key="3">
    <source>
        <dbReference type="Pfam" id="PF08969"/>
    </source>
</evidence>
<dbReference type="Gene3D" id="3.40.140.10">
    <property type="entry name" value="Cytidine Deaminase, domain 2"/>
    <property type="match status" value="2"/>
</dbReference>
<evidence type="ECO:0000256" key="1">
    <source>
        <dbReference type="SAM" id="MobiDB-lite"/>
    </source>
</evidence>